<reference evidence="3" key="1">
    <citation type="submission" date="2020-05" db="EMBL/GenBank/DDBJ databases">
        <title>Mycena genomes resolve the evolution of fungal bioluminescence.</title>
        <authorList>
            <person name="Tsai I.J."/>
        </authorList>
    </citation>
    <scope>NUCLEOTIDE SEQUENCE</scope>
    <source>
        <strain evidence="3">171206Taipei</strain>
    </source>
</reference>
<proteinExistence type="predicted"/>
<feature type="transmembrane region" description="Helical" evidence="1">
    <location>
        <begin position="378"/>
        <end position="400"/>
    </location>
</feature>
<dbReference type="AlphaFoldDB" id="A0A8H6VNT2"/>
<dbReference type="Proteomes" id="UP000636479">
    <property type="component" value="Unassembled WGS sequence"/>
</dbReference>
<dbReference type="EMBL" id="JACAZF010000020">
    <property type="protein sequence ID" value="KAF7288602.1"/>
    <property type="molecule type" value="Genomic_DNA"/>
</dbReference>
<protein>
    <recommendedName>
        <fullName evidence="5">Wax synthase domain-containing protein</fullName>
    </recommendedName>
</protein>
<keyword evidence="4" id="KW-1185">Reference proteome</keyword>
<dbReference type="RefSeq" id="XP_037212921.1">
    <property type="nucleotide sequence ID" value="XM_037370650.1"/>
</dbReference>
<evidence type="ECO:0000256" key="1">
    <source>
        <dbReference type="SAM" id="Phobius"/>
    </source>
</evidence>
<feature type="transmembrane region" description="Helical" evidence="1">
    <location>
        <begin position="314"/>
        <end position="332"/>
    </location>
</feature>
<feature type="transmembrane region" description="Helical" evidence="1">
    <location>
        <begin position="338"/>
        <end position="358"/>
    </location>
</feature>
<keyword evidence="1" id="KW-0472">Membrane</keyword>
<keyword evidence="1" id="KW-0812">Transmembrane</keyword>
<dbReference type="PANTHER" id="PTHR35043:SF7">
    <property type="entry name" value="TRANSCRIPTION FACTOR DOMAIN-CONTAINING PROTEIN"/>
    <property type="match status" value="1"/>
</dbReference>
<feature type="signal peptide" evidence="2">
    <location>
        <begin position="1"/>
        <end position="18"/>
    </location>
</feature>
<comment type="caution">
    <text evidence="3">The sequence shown here is derived from an EMBL/GenBank/DDBJ whole genome shotgun (WGS) entry which is preliminary data.</text>
</comment>
<evidence type="ECO:0000313" key="3">
    <source>
        <dbReference type="EMBL" id="KAF7288602.1"/>
    </source>
</evidence>
<name>A0A8H6VNT2_9AGAR</name>
<sequence length="444" mass="49165">MTLLFATLSLLSAQPVNAIGISSERAPGADPGTLPCLDRRTLFGITWGCFSTLFACVWVSAHPNVPPPAREPPGKHASLWEHIKWYAVGQTTGLRRRLGLVLTAFIAPELIVGFAGRQLETAMYFSKRYGISITHGFFISMGGFVDEARHPIAQSRDVEDHYRAICHVSEQDIVDRSQGDAFAKTVALLQALWFVVQCLARLHQGLPLTELEVATLGFATVNAFTWELWWHKPLDVRAPIFLPSPDTSARLSRPREWGTHRPLPAPSLGQRFMWVLGYSSTRDHFYDAAVPSFYFASDAVGDDHERYTPMLQMLVALLFSAVHCAAWNARFLSVVEMWLWRGAAVLLGIVPVVVLLVYGHGVAWHCDGMPYIGSSLSLYVIGALIYVPVRAVLVVLPLLALRALPDGAYVDVNWSRYLPHVFVRRTIILLEPKGGAGMAVKVGK</sequence>
<accession>A0A8H6VNT2</accession>
<dbReference type="OrthoDB" id="9451547at2759"/>
<gene>
    <name evidence="3" type="ORF">MIND_01426800</name>
</gene>
<evidence type="ECO:0000256" key="2">
    <source>
        <dbReference type="SAM" id="SignalP"/>
    </source>
</evidence>
<dbReference type="PANTHER" id="PTHR35043">
    <property type="entry name" value="TRANSCRIPTION FACTOR DOMAIN-CONTAINING PROTEIN"/>
    <property type="match status" value="1"/>
</dbReference>
<keyword evidence="2" id="KW-0732">Signal</keyword>
<feature type="chain" id="PRO_5034917325" description="Wax synthase domain-containing protein" evidence="2">
    <location>
        <begin position="19"/>
        <end position="444"/>
    </location>
</feature>
<keyword evidence="1" id="KW-1133">Transmembrane helix</keyword>
<organism evidence="3 4">
    <name type="scientific">Mycena indigotica</name>
    <dbReference type="NCBI Taxonomy" id="2126181"/>
    <lineage>
        <taxon>Eukaryota</taxon>
        <taxon>Fungi</taxon>
        <taxon>Dikarya</taxon>
        <taxon>Basidiomycota</taxon>
        <taxon>Agaricomycotina</taxon>
        <taxon>Agaricomycetes</taxon>
        <taxon>Agaricomycetidae</taxon>
        <taxon>Agaricales</taxon>
        <taxon>Marasmiineae</taxon>
        <taxon>Mycenaceae</taxon>
        <taxon>Mycena</taxon>
    </lineage>
</organism>
<evidence type="ECO:0008006" key="5">
    <source>
        <dbReference type="Google" id="ProtNLM"/>
    </source>
</evidence>
<dbReference type="GeneID" id="59353166"/>
<evidence type="ECO:0000313" key="4">
    <source>
        <dbReference type="Proteomes" id="UP000636479"/>
    </source>
</evidence>